<dbReference type="GO" id="GO:0004407">
    <property type="term" value="F:histone deacetylase activity"/>
    <property type="evidence" value="ECO:0007669"/>
    <property type="project" value="InterPro"/>
</dbReference>
<evidence type="ECO:0000259" key="3">
    <source>
        <dbReference type="Pfam" id="PF00850"/>
    </source>
</evidence>
<feature type="region of interest" description="Disordered" evidence="2">
    <location>
        <begin position="482"/>
        <end position="518"/>
    </location>
</feature>
<reference evidence="4" key="1">
    <citation type="journal article" date="2020" name="bioRxiv">
        <title>Comparative genomics of Chlamydomonas.</title>
        <authorList>
            <person name="Craig R.J."/>
            <person name="Hasan A.R."/>
            <person name="Ness R.W."/>
            <person name="Keightley P.D."/>
        </authorList>
    </citation>
    <scope>NUCLEOTIDE SEQUENCE</scope>
    <source>
        <strain evidence="4">CCAP 11/70</strain>
    </source>
</reference>
<dbReference type="GO" id="GO:0000118">
    <property type="term" value="C:histone deacetylase complex"/>
    <property type="evidence" value="ECO:0007669"/>
    <property type="project" value="TreeGrafter"/>
</dbReference>
<evidence type="ECO:0000256" key="2">
    <source>
        <dbReference type="SAM" id="MobiDB-lite"/>
    </source>
</evidence>
<feature type="compositionally biased region" description="Low complexity" evidence="2">
    <location>
        <begin position="487"/>
        <end position="499"/>
    </location>
</feature>
<feature type="domain" description="Histone deacetylase" evidence="3">
    <location>
        <begin position="99"/>
        <end position="232"/>
    </location>
</feature>
<dbReference type="PANTHER" id="PTHR10625:SF23">
    <property type="entry name" value="HISTONE DEACETYLASE 11"/>
    <property type="match status" value="1"/>
</dbReference>
<feature type="region of interest" description="Disordered" evidence="2">
    <location>
        <begin position="1"/>
        <end position="25"/>
    </location>
</feature>
<gene>
    <name evidence="4" type="ORF">HYH03_017930</name>
</gene>
<dbReference type="SUPFAM" id="SSF52768">
    <property type="entry name" value="Arginase/deacetylase"/>
    <property type="match status" value="2"/>
</dbReference>
<keyword evidence="1" id="KW-0378">Hydrolase</keyword>
<sequence length="518" mass="53013">MSANNTRPLLDGAQPDSPAAADAIRGSRAAAMAPDAMVATTSGRANDFASLAPLWGKGQQLAAAYADVLEGTEWPRPDQRPIVYHPRYNISFFGLEKLHPFDAGKFGKVVAALAAQGLVEPTQLVQPKEASLELLGQVHSQEYLYKIHHHNFTVVQVTELAALSLLPNKLLQWRVVSPMKLHVGGTVLAAGLALERGWAINLGGGMHHAAADRGMGWCPFDDIVLATLRARSALASANSTAPLALTSAASATASAAGSASVTTLPASSAAAKESPSAAGSAAVDAPWGSTSAARAAGPEATTSGSAPGSGSGSGSSTEDLVVLVVDLDAHQGNGVERDKLHLRLSAFHILDVYNARIFPRDEEAKPAIDIAVELVSGAGDETYLSQLDAALARAASELPRPGLVLYNAGTDVLQGDPLGRLGVSAAGVMLRDEAVWRWARDVARAPICMLLSGGYAPQSADVITASITNLFHKFDLGETAGGGGSEAPAIGVEPAAAGAPAGGGGPSTQEPPLNVAAV</sequence>
<dbReference type="GO" id="GO:0040029">
    <property type="term" value="P:epigenetic regulation of gene expression"/>
    <property type="evidence" value="ECO:0007669"/>
    <property type="project" value="TreeGrafter"/>
</dbReference>
<dbReference type="EMBL" id="JAEHOE010000186">
    <property type="protein sequence ID" value="KAG2483195.1"/>
    <property type="molecule type" value="Genomic_DNA"/>
</dbReference>
<dbReference type="Pfam" id="PF00850">
    <property type="entry name" value="Hist_deacetyl"/>
    <property type="match status" value="2"/>
</dbReference>
<keyword evidence="5" id="KW-1185">Reference proteome</keyword>
<evidence type="ECO:0000313" key="5">
    <source>
        <dbReference type="Proteomes" id="UP000612055"/>
    </source>
</evidence>
<dbReference type="InterPro" id="IPR023696">
    <property type="entry name" value="Ureohydrolase_dom_sf"/>
</dbReference>
<dbReference type="InterPro" id="IPR023801">
    <property type="entry name" value="His_deacetylse_dom"/>
</dbReference>
<comment type="caution">
    <text evidence="4">The sequence shown here is derived from an EMBL/GenBank/DDBJ whole genome shotgun (WGS) entry which is preliminary data.</text>
</comment>
<dbReference type="CDD" id="cd09993">
    <property type="entry name" value="HDAC_classIV"/>
    <property type="match status" value="1"/>
</dbReference>
<organism evidence="4 5">
    <name type="scientific">Edaphochlamys debaryana</name>
    <dbReference type="NCBI Taxonomy" id="47281"/>
    <lineage>
        <taxon>Eukaryota</taxon>
        <taxon>Viridiplantae</taxon>
        <taxon>Chlorophyta</taxon>
        <taxon>core chlorophytes</taxon>
        <taxon>Chlorophyceae</taxon>
        <taxon>CS clade</taxon>
        <taxon>Chlamydomonadales</taxon>
        <taxon>Chlamydomonadales incertae sedis</taxon>
        <taxon>Edaphochlamys</taxon>
    </lineage>
</organism>
<evidence type="ECO:0000256" key="1">
    <source>
        <dbReference type="ARBA" id="ARBA00022801"/>
    </source>
</evidence>
<feature type="domain" description="Histone deacetylase" evidence="3">
    <location>
        <begin position="322"/>
        <end position="469"/>
    </location>
</feature>
<name>A0A835XH13_9CHLO</name>
<evidence type="ECO:0000313" key="4">
    <source>
        <dbReference type="EMBL" id="KAG2483195.1"/>
    </source>
</evidence>
<dbReference type="InterPro" id="IPR037138">
    <property type="entry name" value="His_deacetylse_dom_sf"/>
</dbReference>
<proteinExistence type="predicted"/>
<dbReference type="Gene3D" id="3.40.800.20">
    <property type="entry name" value="Histone deacetylase domain"/>
    <property type="match status" value="2"/>
</dbReference>
<dbReference type="InterPro" id="IPR044150">
    <property type="entry name" value="HDAC_classIV"/>
</dbReference>
<accession>A0A835XH13</accession>
<protein>
    <recommendedName>
        <fullName evidence="3">Histone deacetylase domain-containing protein</fullName>
    </recommendedName>
</protein>
<dbReference type="OrthoDB" id="437693at2759"/>
<dbReference type="GO" id="GO:0016787">
    <property type="term" value="F:hydrolase activity"/>
    <property type="evidence" value="ECO:0007669"/>
    <property type="project" value="UniProtKB-KW"/>
</dbReference>
<dbReference type="PANTHER" id="PTHR10625">
    <property type="entry name" value="HISTONE DEACETYLASE HDAC1-RELATED"/>
    <property type="match status" value="1"/>
</dbReference>
<feature type="region of interest" description="Disordered" evidence="2">
    <location>
        <begin position="289"/>
        <end position="315"/>
    </location>
</feature>
<dbReference type="AlphaFoldDB" id="A0A835XH13"/>
<dbReference type="Proteomes" id="UP000612055">
    <property type="component" value="Unassembled WGS sequence"/>
</dbReference>